<evidence type="ECO:0000259" key="2">
    <source>
        <dbReference type="PROSITE" id="PS50263"/>
    </source>
</evidence>
<reference evidence="3" key="1">
    <citation type="submission" date="2020-02" db="EMBL/GenBank/DDBJ databases">
        <authorList>
            <person name="Meier V. D."/>
        </authorList>
    </citation>
    <scope>NUCLEOTIDE SEQUENCE</scope>
    <source>
        <strain evidence="3">AVDCRST_MAG10</strain>
    </source>
</reference>
<name>A0A6J4ILU7_9ACTN</name>
<organism evidence="3">
    <name type="scientific">uncultured Acidimicrobiales bacterium</name>
    <dbReference type="NCBI Taxonomy" id="310071"/>
    <lineage>
        <taxon>Bacteria</taxon>
        <taxon>Bacillati</taxon>
        <taxon>Actinomycetota</taxon>
        <taxon>Acidimicrobiia</taxon>
        <taxon>Acidimicrobiales</taxon>
        <taxon>environmental samples</taxon>
    </lineage>
</organism>
<evidence type="ECO:0000256" key="1">
    <source>
        <dbReference type="ARBA" id="ARBA00022801"/>
    </source>
</evidence>
<gene>
    <name evidence="3" type="ORF">AVDCRST_MAG10-2394</name>
</gene>
<dbReference type="Gene3D" id="3.60.110.10">
    <property type="entry name" value="Carbon-nitrogen hydrolase"/>
    <property type="match status" value="1"/>
</dbReference>
<sequence>MARPDVLRVAVAQTEVSDEVPNAGVLAAAGARVRSQMAEAAAVGARVVQFPEGTLTYPSKRLISRRWPEIGEADWAKVDWDALQEELQCVAMAAADLGIWTVVGAPHLLSNGRRPHNSLYVFSDRGELVTRYDKRRLSITEVTYMYTAGTEAVVFVVDDFRLGTVLCLEILFPELFIDYAAMGVDAVLVSSAPSPTFGLLAQAHAIMNAVPVALAFAASGGSEVARSGICAAEGWLSRCDDGLPGLAIADIARQTQVTFHRKARAGLYDAHLAPSDPRSLDRRSL</sequence>
<dbReference type="EMBL" id="CADCTB010000145">
    <property type="protein sequence ID" value="CAA9254215.1"/>
    <property type="molecule type" value="Genomic_DNA"/>
</dbReference>
<dbReference type="AlphaFoldDB" id="A0A6J4ILU7"/>
<keyword evidence="1" id="KW-0378">Hydrolase</keyword>
<dbReference type="PROSITE" id="PS50263">
    <property type="entry name" value="CN_HYDROLASE"/>
    <property type="match status" value="1"/>
</dbReference>
<feature type="domain" description="CN hydrolase" evidence="2">
    <location>
        <begin position="7"/>
        <end position="253"/>
    </location>
</feature>
<dbReference type="InterPro" id="IPR050345">
    <property type="entry name" value="Aliph_Amidase/BUP"/>
</dbReference>
<dbReference type="Pfam" id="PF00795">
    <property type="entry name" value="CN_hydrolase"/>
    <property type="match status" value="1"/>
</dbReference>
<accession>A0A6J4ILU7</accession>
<dbReference type="CDD" id="cd07197">
    <property type="entry name" value="nitrilase"/>
    <property type="match status" value="1"/>
</dbReference>
<dbReference type="GO" id="GO:0016811">
    <property type="term" value="F:hydrolase activity, acting on carbon-nitrogen (but not peptide) bonds, in linear amides"/>
    <property type="evidence" value="ECO:0007669"/>
    <property type="project" value="TreeGrafter"/>
</dbReference>
<dbReference type="PANTHER" id="PTHR43674">
    <property type="entry name" value="NITRILASE C965.09-RELATED"/>
    <property type="match status" value="1"/>
</dbReference>
<protein>
    <recommendedName>
        <fullName evidence="2">CN hydrolase domain-containing protein</fullName>
    </recommendedName>
</protein>
<proteinExistence type="predicted"/>
<evidence type="ECO:0000313" key="3">
    <source>
        <dbReference type="EMBL" id="CAA9254215.1"/>
    </source>
</evidence>
<dbReference type="InterPro" id="IPR036526">
    <property type="entry name" value="C-N_Hydrolase_sf"/>
</dbReference>
<dbReference type="SUPFAM" id="SSF56317">
    <property type="entry name" value="Carbon-nitrogen hydrolase"/>
    <property type="match status" value="1"/>
</dbReference>
<dbReference type="PANTHER" id="PTHR43674:SF16">
    <property type="entry name" value="CARBON-NITROGEN FAMILY, PUTATIVE (AFU_ORTHOLOGUE AFUA_5G02350)-RELATED"/>
    <property type="match status" value="1"/>
</dbReference>
<dbReference type="InterPro" id="IPR003010">
    <property type="entry name" value="C-N_Hydrolase"/>
</dbReference>